<dbReference type="InterPro" id="IPR037143">
    <property type="entry name" value="4-PPantetheinyl_Trfase_dom_sf"/>
</dbReference>
<evidence type="ECO:0000256" key="1">
    <source>
        <dbReference type="ARBA" id="ARBA00010990"/>
    </source>
</evidence>
<dbReference type="Proteomes" id="UP000245720">
    <property type="component" value="Unassembled WGS sequence"/>
</dbReference>
<sequence>MFIVNCINITDEGQDWDALYAQASEGRRRRADKFMFPEDRKRCLCAELLMRYSLFTGRGIRFTGEPLLGKYGKPYIQGAEDFFFSASHSGKWVVTAYGSSQVGADVEVIKSGSSSIAEGCFTQSEQDYVFADDEGADERFIRLWTLKESYIKYLGTGLSTPLDSFTVYADRAPICTDADDSLTFTNIRFDHEHYLSVCGAGGVSALNTVTVNGCLEALR</sequence>
<dbReference type="Gene3D" id="3.90.470.20">
    <property type="entry name" value="4'-phosphopantetheinyl transferase domain"/>
    <property type="match status" value="2"/>
</dbReference>
<proteinExistence type="inferred from homology"/>
<dbReference type="GO" id="GO:0005829">
    <property type="term" value="C:cytosol"/>
    <property type="evidence" value="ECO:0007669"/>
    <property type="project" value="TreeGrafter"/>
</dbReference>
<dbReference type="Pfam" id="PF01648">
    <property type="entry name" value="ACPS"/>
    <property type="match status" value="1"/>
</dbReference>
<evidence type="ECO:0000313" key="5">
    <source>
        <dbReference type="EMBL" id="PWJ14535.1"/>
    </source>
</evidence>
<dbReference type="InterPro" id="IPR055066">
    <property type="entry name" value="AASDHPPT_N"/>
</dbReference>
<dbReference type="GO" id="GO:0008897">
    <property type="term" value="F:holo-[acyl-carrier-protein] synthase activity"/>
    <property type="evidence" value="ECO:0007669"/>
    <property type="project" value="InterPro"/>
</dbReference>
<dbReference type="Pfam" id="PF22624">
    <property type="entry name" value="AASDHPPT_N"/>
    <property type="match status" value="1"/>
</dbReference>
<dbReference type="RefSeq" id="WP_109725414.1">
    <property type="nucleotide sequence ID" value="NZ_QGDI01000002.1"/>
</dbReference>
<evidence type="ECO:0000313" key="6">
    <source>
        <dbReference type="Proteomes" id="UP000245720"/>
    </source>
</evidence>
<dbReference type="EMBL" id="QGDI01000002">
    <property type="protein sequence ID" value="PWJ14535.1"/>
    <property type="molecule type" value="Genomic_DNA"/>
</dbReference>
<comment type="caution">
    <text evidence="5">The sequence shown here is derived from an EMBL/GenBank/DDBJ whole genome shotgun (WGS) entry which is preliminary data.</text>
</comment>
<feature type="domain" description="4'-phosphopantetheinyl transferase N-terminal" evidence="4">
    <location>
        <begin position="14"/>
        <end position="96"/>
    </location>
</feature>
<evidence type="ECO:0000259" key="3">
    <source>
        <dbReference type="Pfam" id="PF01648"/>
    </source>
</evidence>
<keyword evidence="2 5" id="KW-0808">Transferase</keyword>
<dbReference type="PANTHER" id="PTHR12215:SF10">
    <property type="entry name" value="L-AMINOADIPATE-SEMIALDEHYDE DEHYDROGENASE-PHOSPHOPANTETHEINYL TRANSFERASE"/>
    <property type="match status" value="1"/>
</dbReference>
<feature type="domain" description="4'-phosphopantetheinyl transferase" evidence="3">
    <location>
        <begin position="101"/>
        <end position="173"/>
    </location>
</feature>
<evidence type="ECO:0000259" key="4">
    <source>
        <dbReference type="Pfam" id="PF22624"/>
    </source>
</evidence>
<comment type="similarity">
    <text evidence="1">Belongs to the P-Pant transferase superfamily. Gsp/Sfp/HetI/AcpT family.</text>
</comment>
<dbReference type="SUPFAM" id="SSF56214">
    <property type="entry name" value="4'-phosphopantetheinyl transferase"/>
    <property type="match status" value="2"/>
</dbReference>
<name>A0A315Y5N8_RUMFL</name>
<accession>A0A315Y5N8</accession>
<dbReference type="GO" id="GO:0019878">
    <property type="term" value="P:lysine biosynthetic process via aminoadipic acid"/>
    <property type="evidence" value="ECO:0007669"/>
    <property type="project" value="TreeGrafter"/>
</dbReference>
<gene>
    <name evidence="5" type="ORF">IE37_00519</name>
</gene>
<dbReference type="PANTHER" id="PTHR12215">
    <property type="entry name" value="PHOSPHOPANTETHEINE TRANSFERASE"/>
    <property type="match status" value="1"/>
</dbReference>
<organism evidence="5 6">
    <name type="scientific">Ruminococcus flavefaciens</name>
    <dbReference type="NCBI Taxonomy" id="1265"/>
    <lineage>
        <taxon>Bacteria</taxon>
        <taxon>Bacillati</taxon>
        <taxon>Bacillota</taxon>
        <taxon>Clostridia</taxon>
        <taxon>Eubacteriales</taxon>
        <taxon>Oscillospiraceae</taxon>
        <taxon>Ruminococcus</taxon>
    </lineage>
</organism>
<dbReference type="InterPro" id="IPR050559">
    <property type="entry name" value="P-Pant_transferase_sf"/>
</dbReference>
<protein>
    <submittedName>
        <fullName evidence="5">4'-phosphopantetheinyl transferase</fullName>
    </submittedName>
</protein>
<evidence type="ECO:0000256" key="2">
    <source>
        <dbReference type="ARBA" id="ARBA00022679"/>
    </source>
</evidence>
<dbReference type="GO" id="GO:0000287">
    <property type="term" value="F:magnesium ion binding"/>
    <property type="evidence" value="ECO:0007669"/>
    <property type="project" value="InterPro"/>
</dbReference>
<reference evidence="5 6" key="1">
    <citation type="submission" date="2018-05" db="EMBL/GenBank/DDBJ databases">
        <title>The Hungate 1000. A catalogue of reference genomes from the rumen microbiome.</title>
        <authorList>
            <person name="Kelly W."/>
        </authorList>
    </citation>
    <scope>NUCLEOTIDE SEQUENCE [LARGE SCALE GENOMIC DNA]</scope>
    <source>
        <strain evidence="5 6">SAb67</strain>
    </source>
</reference>
<dbReference type="OrthoDB" id="9808281at2"/>
<dbReference type="AlphaFoldDB" id="A0A315Y5N8"/>
<dbReference type="InterPro" id="IPR008278">
    <property type="entry name" value="4-PPantetheinyl_Trfase_dom"/>
</dbReference>